<feature type="transmembrane region" description="Helical" evidence="1">
    <location>
        <begin position="110"/>
        <end position="130"/>
    </location>
</feature>
<evidence type="ECO:0000256" key="1">
    <source>
        <dbReference type="SAM" id="Phobius"/>
    </source>
</evidence>
<reference evidence="2" key="1">
    <citation type="submission" date="2015-11" db="EMBL/GenBank/DDBJ databases">
        <title>De novo transcriptome assembly of four potential Pierce s Disease insect vectors from Arizona vineyards.</title>
        <authorList>
            <person name="Tassone E.E."/>
        </authorList>
    </citation>
    <scope>NUCLEOTIDE SEQUENCE</scope>
</reference>
<dbReference type="AlphaFoldDB" id="A0A1B6LU92"/>
<sequence length="136" mass="14744">MAITDNFSDLSFLLLFIAMICNIVSLVLWVVPRNKDNAMSSSRAENCLFAHTVPAYMIVLIGSVLMHCLGEKPGQWFSRLFLVAGIVLFLVTGIIGLLNCLGDGSNHTSLAMIIAILCIVCGVVLLIDLLKSEGIF</sequence>
<name>A0A1B6LU92_9HEMI</name>
<evidence type="ECO:0000313" key="2">
    <source>
        <dbReference type="EMBL" id="JAT27242.1"/>
    </source>
</evidence>
<accession>A0A1B6LU92</accession>
<feature type="transmembrane region" description="Helical" evidence="1">
    <location>
        <begin position="76"/>
        <end position="98"/>
    </location>
</feature>
<protein>
    <submittedName>
        <fullName evidence="2">Uncharacterized protein</fullName>
    </submittedName>
</protein>
<keyword evidence="1" id="KW-0812">Transmembrane</keyword>
<keyword evidence="1" id="KW-0472">Membrane</keyword>
<proteinExistence type="predicted"/>
<feature type="transmembrane region" description="Helical" evidence="1">
    <location>
        <begin position="51"/>
        <end position="69"/>
    </location>
</feature>
<keyword evidence="1" id="KW-1133">Transmembrane helix</keyword>
<dbReference type="EMBL" id="GEBQ01012735">
    <property type="protein sequence ID" value="JAT27242.1"/>
    <property type="molecule type" value="Transcribed_RNA"/>
</dbReference>
<feature type="transmembrane region" description="Helical" evidence="1">
    <location>
        <begin position="12"/>
        <end position="31"/>
    </location>
</feature>
<gene>
    <name evidence="2" type="ORF">g.3886</name>
</gene>
<organism evidence="2">
    <name type="scientific">Graphocephala atropunctata</name>
    <dbReference type="NCBI Taxonomy" id="36148"/>
    <lineage>
        <taxon>Eukaryota</taxon>
        <taxon>Metazoa</taxon>
        <taxon>Ecdysozoa</taxon>
        <taxon>Arthropoda</taxon>
        <taxon>Hexapoda</taxon>
        <taxon>Insecta</taxon>
        <taxon>Pterygota</taxon>
        <taxon>Neoptera</taxon>
        <taxon>Paraneoptera</taxon>
        <taxon>Hemiptera</taxon>
        <taxon>Auchenorrhyncha</taxon>
        <taxon>Membracoidea</taxon>
        <taxon>Cicadellidae</taxon>
        <taxon>Cicadellinae</taxon>
        <taxon>Cicadellini</taxon>
        <taxon>Graphocephala</taxon>
    </lineage>
</organism>